<keyword evidence="3" id="KW-0596">Phosphopantetheine</keyword>
<feature type="transmembrane region" description="Helical" evidence="17">
    <location>
        <begin position="2310"/>
        <end position="2329"/>
    </location>
</feature>
<dbReference type="SMART" id="SM00829">
    <property type="entry name" value="PKS_ER"/>
    <property type="match status" value="1"/>
</dbReference>
<organism evidence="20 21">
    <name type="scientific">Parthenolecanium corni</name>
    <dbReference type="NCBI Taxonomy" id="536013"/>
    <lineage>
        <taxon>Eukaryota</taxon>
        <taxon>Metazoa</taxon>
        <taxon>Ecdysozoa</taxon>
        <taxon>Arthropoda</taxon>
        <taxon>Hexapoda</taxon>
        <taxon>Insecta</taxon>
        <taxon>Pterygota</taxon>
        <taxon>Neoptera</taxon>
        <taxon>Paraneoptera</taxon>
        <taxon>Hemiptera</taxon>
        <taxon>Sternorrhyncha</taxon>
        <taxon>Coccoidea</taxon>
        <taxon>Coccidae</taxon>
        <taxon>Parthenolecanium</taxon>
    </lineage>
</organism>
<dbReference type="Gene3D" id="1.20.1250.20">
    <property type="entry name" value="MFS general substrate transporter like domains"/>
    <property type="match status" value="1"/>
</dbReference>
<dbReference type="EC" id="2.3.1.85" evidence="1"/>
<evidence type="ECO:0000256" key="3">
    <source>
        <dbReference type="ARBA" id="ARBA00022450"/>
    </source>
</evidence>
<feature type="domain" description="Carrier" evidence="18">
    <location>
        <begin position="1780"/>
        <end position="1860"/>
    </location>
</feature>
<comment type="caution">
    <text evidence="20">The sequence shown here is derived from an EMBL/GenBank/DDBJ whole genome shotgun (WGS) entry which is preliminary data.</text>
</comment>
<evidence type="ECO:0000256" key="8">
    <source>
        <dbReference type="ARBA" id="ARBA00022832"/>
    </source>
</evidence>
<feature type="transmembrane region" description="Helical" evidence="17">
    <location>
        <begin position="1953"/>
        <end position="1971"/>
    </location>
</feature>
<gene>
    <name evidence="20" type="ORF">V9T40_002154</name>
</gene>
<evidence type="ECO:0000256" key="11">
    <source>
        <dbReference type="ARBA" id="ARBA00023027"/>
    </source>
</evidence>
<dbReference type="InterPro" id="IPR049391">
    <property type="entry name" value="FAS_pseudo-KR"/>
</dbReference>
<feature type="transmembrane region" description="Helical" evidence="17">
    <location>
        <begin position="2239"/>
        <end position="2261"/>
    </location>
</feature>
<dbReference type="Gene3D" id="3.90.180.10">
    <property type="entry name" value="Medium-chain alcohol dehydrogenases, catalytic domain"/>
    <property type="match status" value="1"/>
</dbReference>
<dbReference type="InterPro" id="IPR032821">
    <property type="entry name" value="PKS_assoc"/>
</dbReference>
<keyword evidence="8" id="KW-0276">Fatty acid metabolism</keyword>
<dbReference type="SUPFAM" id="SSF50129">
    <property type="entry name" value="GroES-like"/>
    <property type="match status" value="1"/>
</dbReference>
<dbReference type="Pfam" id="PF02801">
    <property type="entry name" value="Ketoacyl-synt_C"/>
    <property type="match status" value="1"/>
</dbReference>
<dbReference type="EMBL" id="JBBCAQ010000022">
    <property type="protein sequence ID" value="KAK7590541.1"/>
    <property type="molecule type" value="Genomic_DNA"/>
</dbReference>
<dbReference type="InterPro" id="IPR036736">
    <property type="entry name" value="ACP-like_sf"/>
</dbReference>
<dbReference type="InterPro" id="IPR020841">
    <property type="entry name" value="PKS_Beta-ketoAc_synthase_dom"/>
</dbReference>
<dbReference type="GO" id="GO:0006633">
    <property type="term" value="P:fatty acid biosynthetic process"/>
    <property type="evidence" value="ECO:0007669"/>
    <property type="project" value="UniProtKB-KW"/>
</dbReference>
<dbReference type="GO" id="GO:0016020">
    <property type="term" value="C:membrane"/>
    <property type="evidence" value="ECO:0007669"/>
    <property type="project" value="InterPro"/>
</dbReference>
<dbReference type="SMART" id="SM00825">
    <property type="entry name" value="PKS_KS"/>
    <property type="match status" value="1"/>
</dbReference>
<evidence type="ECO:0000256" key="2">
    <source>
        <dbReference type="ARBA" id="ARBA00018769"/>
    </source>
</evidence>
<evidence type="ECO:0000259" key="19">
    <source>
        <dbReference type="PROSITE" id="PS52004"/>
    </source>
</evidence>
<dbReference type="GO" id="GO:0016787">
    <property type="term" value="F:hydrolase activity"/>
    <property type="evidence" value="ECO:0007669"/>
    <property type="project" value="UniProtKB-KW"/>
</dbReference>
<keyword evidence="15" id="KW-0511">Multifunctional enzyme</keyword>
<dbReference type="SUPFAM" id="SSF52151">
    <property type="entry name" value="FabD/lysophospholipase-like"/>
    <property type="match status" value="1"/>
</dbReference>
<evidence type="ECO:0000256" key="14">
    <source>
        <dbReference type="ARBA" id="ARBA00023160"/>
    </source>
</evidence>
<dbReference type="PANTHER" id="PTHR43775">
    <property type="entry name" value="FATTY ACID SYNTHASE"/>
    <property type="match status" value="1"/>
</dbReference>
<dbReference type="Gene3D" id="3.40.50.720">
    <property type="entry name" value="NAD(P)-binding Rossmann-like Domain"/>
    <property type="match status" value="1"/>
</dbReference>
<dbReference type="PROSITE" id="PS50075">
    <property type="entry name" value="CARRIER"/>
    <property type="match status" value="1"/>
</dbReference>
<dbReference type="InterPro" id="IPR036291">
    <property type="entry name" value="NAD(P)-bd_dom_sf"/>
</dbReference>
<dbReference type="GO" id="GO:0031177">
    <property type="term" value="F:phosphopantetheine binding"/>
    <property type="evidence" value="ECO:0007669"/>
    <property type="project" value="InterPro"/>
</dbReference>
<keyword evidence="4" id="KW-0444">Lipid biosynthesis</keyword>
<dbReference type="SUPFAM" id="SSF51735">
    <property type="entry name" value="NAD(P)-binding Rossmann-fold domains"/>
    <property type="match status" value="2"/>
</dbReference>
<dbReference type="InterPro" id="IPR014030">
    <property type="entry name" value="Ketoacyl_synth_N"/>
</dbReference>
<keyword evidence="21" id="KW-1185">Reference proteome</keyword>
<protein>
    <recommendedName>
        <fullName evidence="2">Fatty acid synthase</fullName>
        <ecNumber evidence="1">2.3.1.85</ecNumber>
    </recommendedName>
</protein>
<dbReference type="Gene3D" id="3.10.129.110">
    <property type="entry name" value="Polyketide synthase dehydratase"/>
    <property type="match status" value="1"/>
</dbReference>
<dbReference type="InterPro" id="IPR004156">
    <property type="entry name" value="OATP"/>
</dbReference>
<accession>A0AAN9TWN9</accession>
<keyword evidence="10" id="KW-0560">Oxidoreductase</keyword>
<keyword evidence="11" id="KW-0520">NAD</keyword>
<dbReference type="InterPro" id="IPR011032">
    <property type="entry name" value="GroES-like_sf"/>
</dbReference>
<dbReference type="Pfam" id="PF21149">
    <property type="entry name" value="FAS_pseudo-KR"/>
    <property type="match status" value="1"/>
</dbReference>
<dbReference type="PANTHER" id="PTHR43775:SF7">
    <property type="entry name" value="FATTY ACID SYNTHASE"/>
    <property type="match status" value="1"/>
</dbReference>
<dbReference type="SUPFAM" id="SSF47336">
    <property type="entry name" value="ACP-like"/>
    <property type="match status" value="1"/>
</dbReference>
<dbReference type="GO" id="GO:0016491">
    <property type="term" value="F:oxidoreductase activity"/>
    <property type="evidence" value="ECO:0007669"/>
    <property type="project" value="UniProtKB-KW"/>
</dbReference>
<dbReference type="Gene3D" id="3.40.366.10">
    <property type="entry name" value="Malonyl-Coenzyme A Acyl Carrier Protein, domain 2"/>
    <property type="match status" value="1"/>
</dbReference>
<dbReference type="InterPro" id="IPR014031">
    <property type="entry name" value="Ketoacyl_synth_C"/>
</dbReference>
<sequence length="2348" mass="261103">MVLNVNLDGSKWNDEDIVISGISARLPNCDSVEEFQTKLLDKVDLITDEPRRFQSGLYGAIKRYGLLKDLSKFDAKFFNIHPKQAERMDPQIRNLLEVAYEATVDAGLHPEDLKGTRTGIVVGVASSETQDKWSQMPERINGYEYVGCTRTMFANRVSYYLDIKGPSYSIDTASSTTLVAFQQAYDMIKDGVCDACFVCGTDLVLNPCVCLMFQCLNMLSPEGKCKAFDIGGDGYVRSEGVVAVLLQKAKNAKRVYANVMAAGSNCDGYKDEGITFPSGAQQVKLFSRVAQLAEIDPSTIDFMEAHGSATRVGDPQEMNAVTEVFTKGRKGPLRTGSIKSNMGHGEPASALSAVIKICVAMECGIIPPNLHYHTPNPDIPALLDGRLNVITEPTPWDGGLVAVNSFGVGGANGHALLLSNKKVKNIIPDKMPRLICVSGVTESAVETMLNKIQSLPKDPELYALLHNIHRIETKWKNVDQSIINMDTFQTSLKNCENELKSVSKSVNLTSILKTLGQEKSPLNLVIGVTALQIGLIDILNALDLVPEFIYGLNIGEIAAGYAAKTYTLSQAILSAYHVGNILQRSYSPSSVVESDMPRKYKLPAGVSICNKISATESHFVGSTKTMKEFVRMVNGKGYRAKEVDCFAIDFQTILQDATNVSKLKNDLDKDGRVAGEFDVVVDFDKEEFTYLPKNFLNKCEVFPKSFYIYLIWKTMSRFQNKPMADFPLVIENMFFTQESYIPDDGPVKFTINIVETSGKFEIRESGNVIACGHVQIPANVKKEQIPSSLFETAEFQCGSDDIPKTEVYRNLSVKQYQYNDTFKQIQSSNIINNTFKAKNYNWSSIFEAFLQVSILCSTLEENSHSVVSYIRKITIDPSKYEQDQVAAIKYHKKWNVLKSASIEMRGIKLNEKPTLMPAQPAIRSETFVPFNSQLHNAAEASLMLALENWIGQTDLKVAEIVDSLPENLLSSKIQNANPSVKIDITAYSKDSIYVSEKTFENVKIINKDISAEPVDNNCHIIIASNALSNEATLQNIVDSVRTDGCILLEEDPEETFKGHNNLECVSSLLSDKKLYFLLKKVNPKTLNLPRVITVSTLQDCVQKLNQIPDGNTLIVAKDSDVGGMEKYVKCIMRSEQNQLFKAIFIEDKTAPLFSMTSELYTAQLKKNYPINVYKNGTWGSYIPLSLPEDTLAPAQDAFFGIDYTENTTDISLVASNSAIYKQPKLPWEVACSVNYASINGREHAFYHRLLCSKFSHPDEDYQKYQLGVEFSGYEGSRRVFGLVVGGALSTSVIADKDFLWNVPKNWSLEDACTVPGPYSTAFYAFGVQANLRAEDSVLIVGDNSVAMAAIQIALARNANVFILVQETAKKLELAKHFPQVKSNQILVSKNDNFYLQLLQSTDGKGVNYVFVTIPVETYKLQSYVNSLAENGKFFYFNREQRPHEEVLGSTGNMRCISFYRITPSTLFENSSITLRKKINELINDGLKTGAVKPLPYTVLAPEDINQAFSIQEGESHANKILIQVREESTTPLTSKVFTAKARVYFDSEKYYIISGGFGDFGGYVSDWMVKQGARNLVLVTTEVGAENQPSFKSFNEKWKSLNCSVSIAKANDFSLRNCESIVQNVTKLGPVGGIFDFTEFKTEGIDDNREDEKLMKKYLAHKLDFLTNMDAVTQKLCPAIEFFVSFSSIEFEYATSTENLLCFANGKIHTLIRNRKASNLPAKYIQWGPVGESSSDIMYNKSINDVPAQSLSSSLKILHTLLTNPEPILASFIISTQSTEAGESKVDAIVEGVAKFLGIKDPSTVLPNLTMLELGLDSLIGTDIQQFLEINYGVIMSTQEVRELTFDKLRILAEIKDEETSTLEEDTQCGFGAFHPKWLQIFASKKVFVIVYAVAGMQQFAMASYSIGTMSTIEKNYKMSSQQSGMIAAAWDIGSLLANIGITYIAAKGHRTRWVAMGVFVVGISSFMRVLPYQIFGSGEIVKMYTREYGYSFNSTSETLSIDGFLLIGTLLDSAVWYYSKGLKIYDEDFDDEAEKKKSQQSSSEMIKALLNNQENNLPLYDQNSIIPNKCPLEVYEETTRPNEDTKCGFGCHPKWLQILASKKTFVLVYALAGMQQFIVSSYSIGTMSTMEKNFRMSSQQSGIITGAWDIGTLVANIAVTYVAAKGHRTRWVALGMLVMGLTSFLRTLPYILFGPGENVKMYTKEYGYLMSNNSEKNSDKSGSTNVNCGMENENTDIITFYILVICQAIMGVGSAVYWTCGATYLDDNARKNVVPALLGTIGIFCNALGILMAGIVMSKFKPTPRYLSAWNVFVEFLQVIGYASYTFMSCPEQQYYGHWDAGHKYVS</sequence>
<keyword evidence="5" id="KW-0597">Phosphoprotein</keyword>
<dbReference type="Proteomes" id="UP001367676">
    <property type="component" value="Unassembled WGS sequence"/>
</dbReference>
<name>A0AAN9TWN9_9HEMI</name>
<comment type="catalytic activity">
    <reaction evidence="16">
        <text>acetyl-CoA + n malonyl-CoA + 2n NADPH + 2n H(+) = a long-chain fatty acid + (n+1) CoA + n CO2 + 2n NADP(+).</text>
        <dbReference type="EC" id="2.3.1.85"/>
    </reaction>
</comment>
<dbReference type="Pfam" id="PF16197">
    <property type="entry name" value="KAsynt_C_assoc"/>
    <property type="match status" value="1"/>
</dbReference>
<keyword evidence="17" id="KW-0472">Membrane</keyword>
<feature type="transmembrane region" description="Helical" evidence="17">
    <location>
        <begin position="2105"/>
        <end position="2124"/>
    </location>
</feature>
<dbReference type="InterPro" id="IPR016035">
    <property type="entry name" value="Acyl_Trfase/lysoPLipase"/>
</dbReference>
<feature type="transmembrane region" description="Helical" evidence="17">
    <location>
        <begin position="2273"/>
        <end position="2298"/>
    </location>
</feature>
<dbReference type="SUPFAM" id="SSF103473">
    <property type="entry name" value="MFS general substrate transporter"/>
    <property type="match status" value="2"/>
</dbReference>
<evidence type="ECO:0000313" key="20">
    <source>
        <dbReference type="EMBL" id="KAK7590541.1"/>
    </source>
</evidence>
<dbReference type="InterPro" id="IPR020806">
    <property type="entry name" value="PKS_PP-bd"/>
</dbReference>
<dbReference type="InterPro" id="IPR036259">
    <property type="entry name" value="MFS_trans_sf"/>
</dbReference>
<dbReference type="CDD" id="cd00833">
    <property type="entry name" value="PKS"/>
    <property type="match status" value="1"/>
</dbReference>
<evidence type="ECO:0000256" key="16">
    <source>
        <dbReference type="ARBA" id="ARBA00044883"/>
    </source>
</evidence>
<dbReference type="InterPro" id="IPR042104">
    <property type="entry name" value="PKS_dehydratase_sf"/>
</dbReference>
<evidence type="ECO:0000256" key="15">
    <source>
        <dbReference type="ARBA" id="ARBA00023268"/>
    </source>
</evidence>
<keyword evidence="7" id="KW-0378">Hydrolase</keyword>
<evidence type="ECO:0000256" key="1">
    <source>
        <dbReference type="ARBA" id="ARBA00012873"/>
    </source>
</evidence>
<dbReference type="GO" id="GO:0055085">
    <property type="term" value="P:transmembrane transport"/>
    <property type="evidence" value="ECO:0007669"/>
    <property type="project" value="InterPro"/>
</dbReference>
<evidence type="ECO:0000256" key="9">
    <source>
        <dbReference type="ARBA" id="ARBA00022857"/>
    </source>
</evidence>
<dbReference type="Pfam" id="PF00109">
    <property type="entry name" value="ketoacyl-synt"/>
    <property type="match status" value="1"/>
</dbReference>
<keyword evidence="12" id="KW-0443">Lipid metabolism</keyword>
<keyword evidence="6" id="KW-0808">Transferase</keyword>
<dbReference type="InterPro" id="IPR020843">
    <property type="entry name" value="ER"/>
</dbReference>
<keyword evidence="14" id="KW-0275">Fatty acid biosynthesis</keyword>
<keyword evidence="9" id="KW-0521">NADP</keyword>
<evidence type="ECO:0000259" key="18">
    <source>
        <dbReference type="PROSITE" id="PS50075"/>
    </source>
</evidence>
<evidence type="ECO:0000256" key="6">
    <source>
        <dbReference type="ARBA" id="ARBA00022679"/>
    </source>
</evidence>
<evidence type="ECO:0000256" key="10">
    <source>
        <dbReference type="ARBA" id="ARBA00023002"/>
    </source>
</evidence>
<dbReference type="InterPro" id="IPR009081">
    <property type="entry name" value="PP-bd_ACP"/>
</dbReference>
<keyword evidence="17" id="KW-0812">Transmembrane</keyword>
<dbReference type="Pfam" id="PF08659">
    <property type="entry name" value="KR"/>
    <property type="match status" value="1"/>
</dbReference>
<dbReference type="Pfam" id="PF03137">
    <property type="entry name" value="OATP"/>
    <property type="match status" value="2"/>
</dbReference>
<dbReference type="SMART" id="SM00823">
    <property type="entry name" value="PKS_PP"/>
    <property type="match status" value="1"/>
</dbReference>
<dbReference type="InterPro" id="IPR050091">
    <property type="entry name" value="PKS_NRPS_Biosynth_Enz"/>
</dbReference>
<reference evidence="20 21" key="1">
    <citation type="submission" date="2024-03" db="EMBL/GenBank/DDBJ databases">
        <title>Adaptation during the transition from Ophiocordyceps entomopathogen to insect associate is accompanied by gene loss and intensified selection.</title>
        <authorList>
            <person name="Ward C.M."/>
            <person name="Onetto C.A."/>
            <person name="Borneman A.R."/>
        </authorList>
    </citation>
    <scope>NUCLEOTIDE SEQUENCE [LARGE SCALE GENOMIC DNA]</scope>
    <source>
        <strain evidence="20">AWRI1</strain>
        <tissue evidence="20">Single Adult Female</tissue>
    </source>
</reference>
<dbReference type="CDD" id="cd05195">
    <property type="entry name" value="enoyl_red"/>
    <property type="match status" value="1"/>
</dbReference>
<dbReference type="GO" id="GO:0004312">
    <property type="term" value="F:fatty acid synthase activity"/>
    <property type="evidence" value="ECO:0007669"/>
    <property type="project" value="UniProtKB-EC"/>
</dbReference>
<feature type="transmembrane region" description="Helical" evidence="17">
    <location>
        <begin position="2144"/>
        <end position="2165"/>
    </location>
</feature>
<dbReference type="Gene3D" id="3.40.47.10">
    <property type="match status" value="1"/>
</dbReference>
<keyword evidence="17" id="KW-1133">Transmembrane helix</keyword>
<feature type="transmembrane region" description="Helical" evidence="17">
    <location>
        <begin position="2172"/>
        <end position="2194"/>
    </location>
</feature>
<dbReference type="PROSITE" id="PS52004">
    <property type="entry name" value="KS3_2"/>
    <property type="match status" value="1"/>
</dbReference>
<dbReference type="SUPFAM" id="SSF53901">
    <property type="entry name" value="Thiolase-like"/>
    <property type="match status" value="2"/>
</dbReference>
<evidence type="ECO:0000256" key="7">
    <source>
        <dbReference type="ARBA" id="ARBA00022801"/>
    </source>
</evidence>
<evidence type="ECO:0000313" key="21">
    <source>
        <dbReference type="Proteomes" id="UP001367676"/>
    </source>
</evidence>
<evidence type="ECO:0000256" key="13">
    <source>
        <dbReference type="ARBA" id="ARBA00023157"/>
    </source>
</evidence>
<dbReference type="Gene3D" id="1.10.1200.10">
    <property type="entry name" value="ACP-like"/>
    <property type="match status" value="1"/>
</dbReference>
<feature type="transmembrane region" description="Helical" evidence="17">
    <location>
        <begin position="1928"/>
        <end position="1947"/>
    </location>
</feature>
<proteinExistence type="predicted"/>
<keyword evidence="13" id="KW-1015">Disulfide bond</keyword>
<feature type="domain" description="Ketosynthase family 3 (KS3)" evidence="19">
    <location>
        <begin position="14"/>
        <end position="419"/>
    </location>
</feature>
<dbReference type="InterPro" id="IPR016039">
    <property type="entry name" value="Thiolase-like"/>
</dbReference>
<dbReference type="InterPro" id="IPR013968">
    <property type="entry name" value="PKS_KR"/>
</dbReference>
<evidence type="ECO:0000256" key="5">
    <source>
        <dbReference type="ARBA" id="ARBA00022553"/>
    </source>
</evidence>
<dbReference type="InterPro" id="IPR001227">
    <property type="entry name" value="Ac_transferase_dom_sf"/>
</dbReference>
<evidence type="ECO:0000256" key="12">
    <source>
        <dbReference type="ARBA" id="ARBA00023098"/>
    </source>
</evidence>
<evidence type="ECO:0000256" key="17">
    <source>
        <dbReference type="SAM" id="Phobius"/>
    </source>
</evidence>
<evidence type="ECO:0000256" key="4">
    <source>
        <dbReference type="ARBA" id="ARBA00022516"/>
    </source>
</evidence>